<evidence type="ECO:0000313" key="1">
    <source>
        <dbReference type="Proteomes" id="UP000887574"/>
    </source>
</evidence>
<dbReference type="Proteomes" id="UP000887574">
    <property type="component" value="Unplaced"/>
</dbReference>
<accession>A0A915DH61</accession>
<evidence type="ECO:0000313" key="2">
    <source>
        <dbReference type="WBParaSite" id="jg19202"/>
    </source>
</evidence>
<organism evidence="1 2">
    <name type="scientific">Ditylenchus dipsaci</name>
    <dbReference type="NCBI Taxonomy" id="166011"/>
    <lineage>
        <taxon>Eukaryota</taxon>
        <taxon>Metazoa</taxon>
        <taxon>Ecdysozoa</taxon>
        <taxon>Nematoda</taxon>
        <taxon>Chromadorea</taxon>
        <taxon>Rhabditida</taxon>
        <taxon>Tylenchina</taxon>
        <taxon>Tylenchomorpha</taxon>
        <taxon>Sphaerularioidea</taxon>
        <taxon>Anguinidae</taxon>
        <taxon>Anguininae</taxon>
        <taxon>Ditylenchus</taxon>
    </lineage>
</organism>
<sequence>MENVEARVMTTNCLWVTNALTMCPHPSSSPQTDPLTGEIATCMHDPCAPGFSCQFSIHGRGSYICCSNPPIGSSTKMHRRRPNFKKIGQKSKWTPPPIQSSAALLSQCCRDRSCRAQHRQVNLICDKFYNKLPLD</sequence>
<reference evidence="2" key="1">
    <citation type="submission" date="2022-11" db="UniProtKB">
        <authorList>
            <consortium name="WormBaseParasite"/>
        </authorList>
    </citation>
    <scope>IDENTIFICATION</scope>
</reference>
<name>A0A915DH61_9BILA</name>
<keyword evidence="1" id="KW-1185">Reference proteome</keyword>
<proteinExistence type="predicted"/>
<dbReference type="AlphaFoldDB" id="A0A915DH61"/>
<protein>
    <submittedName>
        <fullName evidence="2">Uncharacterized protein</fullName>
    </submittedName>
</protein>
<dbReference type="WBParaSite" id="jg19202">
    <property type="protein sequence ID" value="jg19202"/>
    <property type="gene ID" value="jg19202"/>
</dbReference>